<dbReference type="EMBL" id="GL877412">
    <property type="protein sequence ID" value="ELA47794.1"/>
    <property type="molecule type" value="Genomic_DNA"/>
</dbReference>
<dbReference type="VEuPathDB" id="MicrosporidiaDB:VCUG_00755"/>
<dbReference type="RefSeq" id="XP_008073776.1">
    <property type="nucleotide sequence ID" value="XM_008075585.1"/>
</dbReference>
<keyword evidence="1" id="KW-0472">Membrane</keyword>
<evidence type="ECO:0000313" key="2">
    <source>
        <dbReference type="EMBL" id="ELA47794.1"/>
    </source>
</evidence>
<dbReference type="HOGENOM" id="CLU_2122927_0_0_1"/>
<proteinExistence type="predicted"/>
<protein>
    <submittedName>
        <fullName evidence="2">Uncharacterized protein</fullName>
    </submittedName>
</protein>
<keyword evidence="1" id="KW-0812">Transmembrane</keyword>
<keyword evidence="3" id="KW-1185">Reference proteome</keyword>
<keyword evidence="1" id="KW-1133">Transmembrane helix</keyword>
<sequence length="114" mass="13223">MPMAWFIGEEGLRDNFNGPLSDYDISVAWVSFITGRDENDVRHGDLKEISFILLTRLGMFVIVIVILLCCLYSFFGTKSKREEKETVYEESNDDDYNDTVKSYYLDEPVDDTKL</sequence>
<dbReference type="AlphaFoldDB" id="L2GVY5"/>
<gene>
    <name evidence="2" type="ORF">VCUG_00755</name>
</gene>
<evidence type="ECO:0000313" key="3">
    <source>
        <dbReference type="Proteomes" id="UP000011081"/>
    </source>
</evidence>
<evidence type="ECO:0000256" key="1">
    <source>
        <dbReference type="SAM" id="Phobius"/>
    </source>
</evidence>
<accession>L2GVY5</accession>
<dbReference type="InParanoid" id="L2GVY5"/>
<organism evidence="2 3">
    <name type="scientific">Vavraia culicis (isolate floridensis)</name>
    <name type="common">Microsporidian parasite</name>
    <dbReference type="NCBI Taxonomy" id="948595"/>
    <lineage>
        <taxon>Eukaryota</taxon>
        <taxon>Fungi</taxon>
        <taxon>Fungi incertae sedis</taxon>
        <taxon>Microsporidia</taxon>
        <taxon>Pleistophoridae</taxon>
        <taxon>Vavraia</taxon>
    </lineage>
</organism>
<dbReference type="GeneID" id="19878640"/>
<reference evidence="3" key="1">
    <citation type="submission" date="2011-03" db="EMBL/GenBank/DDBJ databases">
        <title>The genome sequence of Vavraia culicis strain floridensis.</title>
        <authorList>
            <consortium name="The Broad Institute Genome Sequencing Platform"/>
            <person name="Cuomo C."/>
            <person name="Becnel J."/>
            <person name="Sanscrainte N."/>
            <person name="Young S.K."/>
            <person name="Zeng Q."/>
            <person name="Gargeya S."/>
            <person name="Fitzgerald M."/>
            <person name="Haas B."/>
            <person name="Abouelleil A."/>
            <person name="Alvarado L."/>
            <person name="Arachchi H.M."/>
            <person name="Berlin A."/>
            <person name="Chapman S.B."/>
            <person name="Gearin G."/>
            <person name="Goldberg J."/>
            <person name="Griggs A."/>
            <person name="Gujja S."/>
            <person name="Hansen M."/>
            <person name="Heiman D."/>
            <person name="Howarth C."/>
            <person name="Larimer J."/>
            <person name="Lui A."/>
            <person name="MacDonald P.J.P."/>
            <person name="McCowen C."/>
            <person name="Montmayeur A."/>
            <person name="Murphy C."/>
            <person name="Neiman D."/>
            <person name="Pearson M."/>
            <person name="Priest M."/>
            <person name="Roberts A."/>
            <person name="Saif S."/>
            <person name="Shea T."/>
            <person name="Sisk P."/>
            <person name="Stolte C."/>
            <person name="Sykes S."/>
            <person name="Wortman J."/>
            <person name="Nusbaum C."/>
            <person name="Birren B."/>
        </authorList>
    </citation>
    <scope>NUCLEOTIDE SEQUENCE [LARGE SCALE GENOMIC DNA]</scope>
    <source>
        <strain evidence="3">floridensis</strain>
    </source>
</reference>
<dbReference type="Proteomes" id="UP000011081">
    <property type="component" value="Unassembled WGS sequence"/>
</dbReference>
<feature type="transmembrane region" description="Helical" evidence="1">
    <location>
        <begin position="49"/>
        <end position="75"/>
    </location>
</feature>
<name>L2GVY5_VAVCU</name>